<proteinExistence type="inferred from homology"/>
<sequence length="554" mass="61628">MGKRSLAEFQQQQQLQFLQLQQQQQQQQQKQQQQQQMMLLQQQQQQQQQQQGLGFYLRNVKPRSYQQSSPMSPLSPVDFSVAAGIQNYSTGVSSLNPVQNRATIGVQELLSQESDKKMMNCLQELEKQLLDDNDEEEGDTVSVVTNNEWSETIQNLISPCHNQNQNQTSTSSCASSTESPSISCPKQSIIEAATAIADEKNDVAVEILTRLSQVANIRGSSDQRLTAYMVAALRSRVNPVDYPPPVLEMRSREHTDTTHNLYEVSPCFKLGFMAANLAILEAVADHPFNKLHVIDFDIGQGGQYLHLLHALAAKKSNSPAVLKITAFTEQAGGVDERLNSINVELNSVANRLGVCLYFNVMSCKVTDLSRENLGLEPDDALAVNFAFKLYRLPDESVTTENLRDELLRRVKALSPKVVTVVEQEMNGNTAPFLARVNEACGHYGAIFDSLDATVSRDNMDRVRIEEGLSRKMSNSVACEGRDRVERCELFGKWRARMSMAGFGPRPVSQIVANSLRSKLNSGTRGNPGFTVNEQSGGICFGWMGRTLTVASAWR</sequence>
<accession>A0AAF0THD9</accession>
<feature type="region of interest" description="Disordered" evidence="5">
    <location>
        <begin position="160"/>
        <end position="182"/>
    </location>
</feature>
<evidence type="ECO:0000256" key="5">
    <source>
        <dbReference type="SAM" id="MobiDB-lite"/>
    </source>
</evidence>
<feature type="short sequence motif" description="VHIID" evidence="3">
    <location>
        <begin position="291"/>
        <end position="295"/>
    </location>
</feature>
<dbReference type="PROSITE" id="PS50985">
    <property type="entry name" value="GRAS"/>
    <property type="match status" value="1"/>
</dbReference>
<keyword evidence="1" id="KW-0805">Transcription regulation</keyword>
<evidence type="ECO:0000256" key="1">
    <source>
        <dbReference type="ARBA" id="ARBA00023015"/>
    </source>
</evidence>
<evidence type="ECO:0000256" key="2">
    <source>
        <dbReference type="ARBA" id="ARBA00023163"/>
    </source>
</evidence>
<protein>
    <recommendedName>
        <fullName evidence="8">Scarecrow-like protein 8</fullName>
    </recommendedName>
</protein>
<dbReference type="AlphaFoldDB" id="A0AAF0THD9"/>
<evidence type="ECO:0000313" key="7">
    <source>
        <dbReference type="Proteomes" id="UP001234989"/>
    </source>
</evidence>
<gene>
    <name evidence="6" type="ORF">MTR67_013972</name>
</gene>
<dbReference type="EMBL" id="CP133614">
    <property type="protein sequence ID" value="WMV20587.1"/>
    <property type="molecule type" value="Genomic_DNA"/>
</dbReference>
<keyword evidence="2" id="KW-0804">Transcription</keyword>
<name>A0AAF0THD9_SOLVR</name>
<keyword evidence="4" id="KW-0175">Coiled coil</keyword>
<dbReference type="Pfam" id="PF03514">
    <property type="entry name" value="GRAS"/>
    <property type="match status" value="1"/>
</dbReference>
<dbReference type="InterPro" id="IPR005202">
    <property type="entry name" value="TF_GRAS"/>
</dbReference>
<feature type="region of interest" description="SAW" evidence="3">
    <location>
        <begin position="477"/>
        <end position="554"/>
    </location>
</feature>
<comment type="caution">
    <text evidence="3">Lacks conserved residue(s) required for the propagation of feature annotation.</text>
</comment>
<dbReference type="Proteomes" id="UP001234989">
    <property type="component" value="Chromosome 3"/>
</dbReference>
<feature type="region of interest" description="Leucine repeat II (LRII)" evidence="3">
    <location>
        <begin position="340"/>
        <end position="372"/>
    </location>
</feature>
<evidence type="ECO:0000256" key="4">
    <source>
        <dbReference type="SAM" id="Coils"/>
    </source>
</evidence>
<reference evidence="6" key="1">
    <citation type="submission" date="2023-08" db="EMBL/GenBank/DDBJ databases">
        <title>A de novo genome assembly of Solanum verrucosum Schlechtendal, a Mexican diploid species geographically isolated from the other diploid A-genome species in potato relatives.</title>
        <authorList>
            <person name="Hosaka K."/>
        </authorList>
    </citation>
    <scope>NUCLEOTIDE SEQUENCE</scope>
    <source>
        <tissue evidence="6">Young leaves</tissue>
    </source>
</reference>
<keyword evidence="7" id="KW-1185">Reference proteome</keyword>
<evidence type="ECO:0008006" key="8">
    <source>
        <dbReference type="Google" id="ProtNLM"/>
    </source>
</evidence>
<organism evidence="6 7">
    <name type="scientific">Solanum verrucosum</name>
    <dbReference type="NCBI Taxonomy" id="315347"/>
    <lineage>
        <taxon>Eukaryota</taxon>
        <taxon>Viridiplantae</taxon>
        <taxon>Streptophyta</taxon>
        <taxon>Embryophyta</taxon>
        <taxon>Tracheophyta</taxon>
        <taxon>Spermatophyta</taxon>
        <taxon>Magnoliopsida</taxon>
        <taxon>eudicotyledons</taxon>
        <taxon>Gunneridae</taxon>
        <taxon>Pentapetalae</taxon>
        <taxon>asterids</taxon>
        <taxon>lamiids</taxon>
        <taxon>Solanales</taxon>
        <taxon>Solanaceae</taxon>
        <taxon>Solanoideae</taxon>
        <taxon>Solaneae</taxon>
        <taxon>Solanum</taxon>
    </lineage>
</organism>
<feature type="coiled-coil region" evidence="4">
    <location>
        <begin position="15"/>
        <end position="50"/>
    </location>
</feature>
<dbReference type="PANTHER" id="PTHR31636">
    <property type="entry name" value="OSJNBA0084A10.13 PROTEIN-RELATED"/>
    <property type="match status" value="1"/>
</dbReference>
<evidence type="ECO:0000256" key="3">
    <source>
        <dbReference type="PROSITE-ProRule" id="PRU01191"/>
    </source>
</evidence>
<evidence type="ECO:0000313" key="6">
    <source>
        <dbReference type="EMBL" id="WMV20587.1"/>
    </source>
</evidence>
<comment type="similarity">
    <text evidence="3">Belongs to the GRAS family.</text>
</comment>